<evidence type="ECO:0000313" key="3">
    <source>
        <dbReference type="EMBL" id="WKN37611.1"/>
    </source>
</evidence>
<keyword evidence="2" id="KW-0732">Signal</keyword>
<protein>
    <submittedName>
        <fullName evidence="3">Alpha/beta hydrolase</fullName>
    </submittedName>
</protein>
<dbReference type="SUPFAM" id="SSF53474">
    <property type="entry name" value="alpha/beta-Hydrolases"/>
    <property type="match status" value="1"/>
</dbReference>
<evidence type="ECO:0000256" key="2">
    <source>
        <dbReference type="SAM" id="SignalP"/>
    </source>
</evidence>
<name>A0AA49GPK4_9BACT</name>
<reference evidence="3" key="2">
    <citation type="journal article" date="2024" name="Antonie Van Leeuwenhoek">
        <title>Roseihalotalea indica gen. nov., sp. nov., a halophilic Bacteroidetes from mesopelagic Southwest Indian Ocean with higher carbohydrate metabolic potential.</title>
        <authorList>
            <person name="Chen B."/>
            <person name="Zhang M."/>
            <person name="Lin D."/>
            <person name="Ye J."/>
            <person name="Tang K."/>
        </authorList>
    </citation>
    <scope>NUCLEOTIDE SEQUENCE</scope>
    <source>
        <strain evidence="3">TK19036</strain>
    </source>
</reference>
<dbReference type="EMBL" id="CP120682">
    <property type="protein sequence ID" value="WKN37611.1"/>
    <property type="molecule type" value="Genomic_DNA"/>
</dbReference>
<keyword evidence="3" id="KW-0378">Hydrolase</keyword>
<organism evidence="3">
    <name type="scientific">Roseihalotalea indica</name>
    <dbReference type="NCBI Taxonomy" id="2867963"/>
    <lineage>
        <taxon>Bacteria</taxon>
        <taxon>Pseudomonadati</taxon>
        <taxon>Bacteroidota</taxon>
        <taxon>Cytophagia</taxon>
        <taxon>Cytophagales</taxon>
        <taxon>Catalimonadaceae</taxon>
        <taxon>Roseihalotalea</taxon>
    </lineage>
</organism>
<feature type="chain" id="PRO_5041231652" evidence="2">
    <location>
        <begin position="22"/>
        <end position="346"/>
    </location>
</feature>
<proteinExistence type="predicted"/>
<keyword evidence="1" id="KW-0175">Coiled coil</keyword>
<accession>A0AA49GPK4</accession>
<reference evidence="3" key="1">
    <citation type="journal article" date="2023" name="Comput. Struct. Biotechnol. J.">
        <title>Discovery of a novel marine Bacteroidetes with a rich repertoire of carbohydrate-active enzymes.</title>
        <authorList>
            <person name="Chen B."/>
            <person name="Liu G."/>
            <person name="Chen Q."/>
            <person name="Wang H."/>
            <person name="Liu L."/>
            <person name="Tang K."/>
        </authorList>
    </citation>
    <scope>NUCLEOTIDE SEQUENCE</scope>
    <source>
        <strain evidence="3">TK19036</strain>
    </source>
</reference>
<evidence type="ECO:0000256" key="1">
    <source>
        <dbReference type="SAM" id="Coils"/>
    </source>
</evidence>
<dbReference type="AlphaFoldDB" id="A0AA49GPK4"/>
<gene>
    <name evidence="3" type="ORF">K4G66_02655</name>
</gene>
<feature type="coiled-coil region" evidence="1">
    <location>
        <begin position="34"/>
        <end position="61"/>
    </location>
</feature>
<dbReference type="Gene3D" id="3.40.50.1820">
    <property type="entry name" value="alpha/beta hydrolase"/>
    <property type="match status" value="1"/>
</dbReference>
<feature type="signal peptide" evidence="2">
    <location>
        <begin position="1"/>
        <end position="21"/>
    </location>
</feature>
<sequence length="346" mass="38427">MKKVLAWTVSGALLLSLTVILGPHPDHGNLNGQLPTVTTNLTELEKEINQLEADNPLIKDDNEARIVWADSSHEKTPYSIVYLHGFGASQGEGAPVHTMLAKKYGCNLYLSRLVEQGIESDSAFKAMTAQNLLESAKRAVAIGKALGDSVIIMGTSTGGALGLYIAAENPEMAGLVLYSPIIAPRDESLFLLNRPWGIQLMRTMEGNDYVTEEREGLTRQYWSNLYYIEGYAALAGIVEETMTKETFQKVTCPVFLGYYYKNEEEQDNLVSVDAMRTMFEQLATPSTQKYQEAFPNAKNHVIASYIRSKDWKSVYESTDKFLEEIMHLTPVTDSVSANLPVTLHAK</sequence>
<dbReference type="InterPro" id="IPR029058">
    <property type="entry name" value="AB_hydrolase_fold"/>
</dbReference>
<dbReference type="GO" id="GO:0016787">
    <property type="term" value="F:hydrolase activity"/>
    <property type="evidence" value="ECO:0007669"/>
    <property type="project" value="UniProtKB-KW"/>
</dbReference>